<evidence type="ECO:0000313" key="2">
    <source>
        <dbReference type="Proteomes" id="UP000824533"/>
    </source>
</evidence>
<reference evidence="1 2" key="1">
    <citation type="journal article" date="2021" name="Front. Genet.">
        <title>Chromosome-Level Genome Assembly Reveals Significant Gene Expansion in the Toll and IMD Signaling Pathways of Dendrolimus kikuchii.</title>
        <authorList>
            <person name="Zhou J."/>
            <person name="Wu P."/>
            <person name="Xiong Z."/>
            <person name="Liu N."/>
            <person name="Zhao N."/>
            <person name="Ji M."/>
            <person name="Qiu Y."/>
            <person name="Yang B."/>
        </authorList>
    </citation>
    <scope>NUCLEOTIDE SEQUENCE [LARGE SCALE GENOMIC DNA]</scope>
    <source>
        <strain evidence="1">Ann1</strain>
    </source>
</reference>
<sequence length="138" mass="15762">MKRYRSIKEKNFTDSQRVCKNMSGVMADVTTEQRTESLAQLLTGLSVEAAFVGLLRKNTSSFSDTDVFCRTSIQYVLLLRIPYGVIIKLQTKLFVSWYVLSLLQTMYLSSNNSELLMLSSNHDSKIDIYHNCLNEGFV</sequence>
<name>A0ACC1D2X9_9NEOP</name>
<protein>
    <submittedName>
        <fullName evidence="1">Uncharacterized protein</fullName>
    </submittedName>
</protein>
<organism evidence="1 2">
    <name type="scientific">Dendrolimus kikuchii</name>
    <dbReference type="NCBI Taxonomy" id="765133"/>
    <lineage>
        <taxon>Eukaryota</taxon>
        <taxon>Metazoa</taxon>
        <taxon>Ecdysozoa</taxon>
        <taxon>Arthropoda</taxon>
        <taxon>Hexapoda</taxon>
        <taxon>Insecta</taxon>
        <taxon>Pterygota</taxon>
        <taxon>Neoptera</taxon>
        <taxon>Endopterygota</taxon>
        <taxon>Lepidoptera</taxon>
        <taxon>Glossata</taxon>
        <taxon>Ditrysia</taxon>
        <taxon>Bombycoidea</taxon>
        <taxon>Lasiocampidae</taxon>
        <taxon>Dendrolimus</taxon>
    </lineage>
</organism>
<evidence type="ECO:0000313" key="1">
    <source>
        <dbReference type="EMBL" id="KAJ0178304.1"/>
    </source>
</evidence>
<gene>
    <name evidence="1" type="ORF">K1T71_006127</name>
</gene>
<keyword evidence="2" id="KW-1185">Reference proteome</keyword>
<proteinExistence type="predicted"/>
<dbReference type="Proteomes" id="UP000824533">
    <property type="component" value="Linkage Group LG10"/>
</dbReference>
<accession>A0ACC1D2X9</accession>
<dbReference type="EMBL" id="CM034396">
    <property type="protein sequence ID" value="KAJ0178304.1"/>
    <property type="molecule type" value="Genomic_DNA"/>
</dbReference>
<comment type="caution">
    <text evidence="1">The sequence shown here is derived from an EMBL/GenBank/DDBJ whole genome shotgun (WGS) entry which is preliminary data.</text>
</comment>